<dbReference type="Proteomes" id="UP001054902">
    <property type="component" value="Unassembled WGS sequence"/>
</dbReference>
<proteinExistence type="predicted"/>
<protein>
    <submittedName>
        <fullName evidence="2">Uncharacterized protein</fullName>
    </submittedName>
</protein>
<dbReference type="AlphaFoldDB" id="A0AAD3CET0"/>
<feature type="compositionally biased region" description="Basic and acidic residues" evidence="1">
    <location>
        <begin position="190"/>
        <end position="217"/>
    </location>
</feature>
<feature type="non-terminal residue" evidence="2">
    <location>
        <position position="1"/>
    </location>
</feature>
<comment type="caution">
    <text evidence="2">The sequence shown here is derived from an EMBL/GenBank/DDBJ whole genome shotgun (WGS) entry which is preliminary data.</text>
</comment>
<accession>A0AAD3CET0</accession>
<feature type="region of interest" description="Disordered" evidence="1">
    <location>
        <begin position="279"/>
        <end position="300"/>
    </location>
</feature>
<keyword evidence="3" id="KW-1185">Reference proteome</keyword>
<evidence type="ECO:0000313" key="2">
    <source>
        <dbReference type="EMBL" id="GFH43559.1"/>
    </source>
</evidence>
<reference evidence="2 3" key="1">
    <citation type="journal article" date="2021" name="Sci. Rep.">
        <title>The genome of the diatom Chaetoceros tenuissimus carries an ancient integrated fragment of an extant virus.</title>
        <authorList>
            <person name="Hongo Y."/>
            <person name="Kimura K."/>
            <person name="Takaki Y."/>
            <person name="Yoshida Y."/>
            <person name="Baba S."/>
            <person name="Kobayashi G."/>
            <person name="Nagasaki K."/>
            <person name="Hano T."/>
            <person name="Tomaru Y."/>
        </authorList>
    </citation>
    <scope>NUCLEOTIDE SEQUENCE [LARGE SCALE GENOMIC DNA]</scope>
    <source>
        <strain evidence="2 3">NIES-3715</strain>
    </source>
</reference>
<name>A0AAD3CET0_9STRA</name>
<sequence>QDIRLQLNNWCNARILSAESQGEEANITPEQIRNQTRAMTQAAIMAAEFVNDTANFVNDTNLLIDYEIISMNQEQIKSRSQHEAFSIVEANQWMAFLASGSSKVDKDGKPVQPTPAQIKYQTKLQFRALLFAFTNARNDAMKRRNAASAAAKKERKSASAAAKKERKSASAASAAAKKERKSALAASAAAKKERQRLYDAERHKTQKNELERIKNTPEEDLTSEDIATLEKAQETRTKRNKRRIEKRQIDNDELERIKNTPMDDLTPEDIATLERIQEKRTRQNMNQNKRRKIQRENSYTDGEEGIAIKDFGEHDVPLGPGMKIMDDIHSGYIKLRNIIARLLLSPDELSTNEVARKAVMEVDKNEGRFLAKHPDRELDRFYPVSHERAAQLLMTCRVETVMSSLAFDKGWEEYVDKINQKNPLLSDESIPSLDDLKKEYVEAEENEDHQLLDQVVEKIEKYLFPQIFCPSSSNDHYYHCSPQDPALMQRTNGDICLIRYSDMIAEQWHQFHLDPIHVLPAQAPRRYGASVDLLWCHTILPDCLHHGISNAMQRGYMTNVHYAPQTKSTSIYLHFVKRNGGPNWNLPPHALPGLQRFRVTDQPVKPDFILEIKLGPNGLFDQATQIWLVMVDGHACNIQLA</sequence>
<evidence type="ECO:0000256" key="1">
    <source>
        <dbReference type="SAM" id="MobiDB-lite"/>
    </source>
</evidence>
<feature type="region of interest" description="Disordered" evidence="1">
    <location>
        <begin position="144"/>
        <end position="244"/>
    </location>
</feature>
<organism evidence="2 3">
    <name type="scientific">Chaetoceros tenuissimus</name>
    <dbReference type="NCBI Taxonomy" id="426638"/>
    <lineage>
        <taxon>Eukaryota</taxon>
        <taxon>Sar</taxon>
        <taxon>Stramenopiles</taxon>
        <taxon>Ochrophyta</taxon>
        <taxon>Bacillariophyta</taxon>
        <taxon>Coscinodiscophyceae</taxon>
        <taxon>Chaetocerotophycidae</taxon>
        <taxon>Chaetocerotales</taxon>
        <taxon>Chaetocerotaceae</taxon>
        <taxon>Chaetoceros</taxon>
    </lineage>
</organism>
<gene>
    <name evidence="2" type="ORF">CTEN210_00032</name>
</gene>
<dbReference type="EMBL" id="BLLK01000008">
    <property type="protein sequence ID" value="GFH43559.1"/>
    <property type="molecule type" value="Genomic_DNA"/>
</dbReference>
<evidence type="ECO:0000313" key="3">
    <source>
        <dbReference type="Proteomes" id="UP001054902"/>
    </source>
</evidence>